<feature type="transmembrane region" description="Helical" evidence="6">
    <location>
        <begin position="21"/>
        <end position="38"/>
    </location>
</feature>
<dbReference type="Pfam" id="PF13567">
    <property type="entry name" value="DUF4131"/>
    <property type="match status" value="1"/>
</dbReference>
<keyword evidence="2" id="KW-1003">Cell membrane</keyword>
<evidence type="ECO:0000256" key="2">
    <source>
        <dbReference type="ARBA" id="ARBA00022475"/>
    </source>
</evidence>
<feature type="transmembrane region" description="Helical" evidence="6">
    <location>
        <begin position="505"/>
        <end position="522"/>
    </location>
</feature>
<dbReference type="AlphaFoldDB" id="A0A1M4UIK2"/>
<feature type="domain" description="ComEC/Rec2-related protein" evidence="7">
    <location>
        <begin position="231"/>
        <end position="493"/>
    </location>
</feature>
<proteinExistence type="predicted"/>
<reference evidence="10" key="1">
    <citation type="submission" date="2016-11" db="EMBL/GenBank/DDBJ databases">
        <authorList>
            <person name="Varghese N."/>
            <person name="Submissions S."/>
        </authorList>
    </citation>
    <scope>NUCLEOTIDE SEQUENCE [LARGE SCALE GENOMIC DNA]</scope>
    <source>
        <strain evidence="10">DSM 26898</strain>
    </source>
</reference>
<dbReference type="PANTHER" id="PTHR30619:SF1">
    <property type="entry name" value="RECOMBINATION PROTEIN 2"/>
    <property type="match status" value="1"/>
</dbReference>
<keyword evidence="3 6" id="KW-0812">Transmembrane</keyword>
<evidence type="ECO:0000259" key="7">
    <source>
        <dbReference type="Pfam" id="PF03772"/>
    </source>
</evidence>
<accession>A0A1M4UIK2</accession>
<evidence type="ECO:0000256" key="5">
    <source>
        <dbReference type="ARBA" id="ARBA00023136"/>
    </source>
</evidence>
<dbReference type="Pfam" id="PF03772">
    <property type="entry name" value="Competence"/>
    <property type="match status" value="1"/>
</dbReference>
<name>A0A1M4UIK2_9FLAO</name>
<dbReference type="InterPro" id="IPR052159">
    <property type="entry name" value="Competence_DNA_uptake"/>
</dbReference>
<evidence type="ECO:0000256" key="1">
    <source>
        <dbReference type="ARBA" id="ARBA00004651"/>
    </source>
</evidence>
<feature type="transmembrane region" description="Helical" evidence="6">
    <location>
        <begin position="44"/>
        <end position="65"/>
    </location>
</feature>
<dbReference type="PANTHER" id="PTHR30619">
    <property type="entry name" value="DNA INTERNALIZATION/COMPETENCE PROTEIN COMEC/REC2"/>
    <property type="match status" value="1"/>
</dbReference>
<dbReference type="GO" id="GO:0005886">
    <property type="term" value="C:plasma membrane"/>
    <property type="evidence" value="ECO:0007669"/>
    <property type="project" value="UniProtKB-SubCell"/>
</dbReference>
<comment type="subcellular location">
    <subcellularLocation>
        <location evidence="1">Cell membrane</location>
        <topology evidence="1">Multi-pass membrane protein</topology>
    </subcellularLocation>
</comment>
<dbReference type="EMBL" id="FQVO01000002">
    <property type="protein sequence ID" value="SHE56602.1"/>
    <property type="molecule type" value="Genomic_DNA"/>
</dbReference>
<dbReference type="NCBIfam" id="TIGR00360">
    <property type="entry name" value="ComEC_N-term"/>
    <property type="match status" value="1"/>
</dbReference>
<protein>
    <submittedName>
        <fullName evidence="9">Competence protein ComEC</fullName>
    </submittedName>
</protein>
<feature type="transmembrane region" description="Helical" evidence="6">
    <location>
        <begin position="385"/>
        <end position="406"/>
    </location>
</feature>
<keyword evidence="10" id="KW-1185">Reference proteome</keyword>
<feature type="transmembrane region" description="Helical" evidence="6">
    <location>
        <begin position="450"/>
        <end position="472"/>
    </location>
</feature>
<evidence type="ECO:0000256" key="4">
    <source>
        <dbReference type="ARBA" id="ARBA00022989"/>
    </source>
</evidence>
<sequence length="603" mass="70622">MEIFSEINIFGKTQLLKKQPLLILLIFFILGIFFQDQISLDKTYIFAVAGISLLVVITTFFKNYFLHRMQPCLLCVMFFGVGIILHFFNAYDNPVSVQGNHSIIFKISGKLNSNEKYRKYQSTVKIEGQYFKAIVYVPKSEKPLDFNHYYQTKAFVSKPRAPQYDFQFDYSKYLQRKNIDFQCYINDEVYAAERNDIRWNEQFSQRRLEVLHHIDKTTMSAKSKEFLKGIILADRTDIDAQTVQDFSRSGLVHFLAISGTHIVVVFGLFYFLWVKILPARCRKYAIVISLVLIWFFTAFIGFGSSVVRSSIMLSVYFIYVLLQRKSDLLHSLALSAFIILLSDTQQIFDVGFQLSYLAVLGIFWLNQPILNILPKQNSRIKKIIFNTVSISISAQLATLPLVLYYFHQFSFISIIANFFIVPFSEIIIVFSFLMTTLIAFNINFEYLNKLYGFIIDTLLNIIHWFAGFNHVFFENIPLNLTEVFSLFLIIVLLRYVVLKCNLKNFTRWMMAVVAFFILRLGFDFYEEQKSEVLVHHFSKNRILSIKKNSEACFWIEENSDKSDIIKFVINPYCAERRIKTTEIKTLPKTAEKIIYQHTTYEIK</sequence>
<feature type="transmembrane region" description="Helical" evidence="6">
    <location>
        <begin position="251"/>
        <end position="272"/>
    </location>
</feature>
<gene>
    <name evidence="9" type="ORF">SAMN05444408_102133</name>
</gene>
<evidence type="ECO:0000256" key="6">
    <source>
        <dbReference type="SAM" id="Phobius"/>
    </source>
</evidence>
<feature type="domain" description="DUF4131" evidence="8">
    <location>
        <begin position="45"/>
        <end position="187"/>
    </location>
</feature>
<keyword evidence="5 6" id="KW-0472">Membrane</keyword>
<feature type="transmembrane region" description="Helical" evidence="6">
    <location>
        <begin position="354"/>
        <end position="373"/>
    </location>
</feature>
<evidence type="ECO:0000256" key="3">
    <source>
        <dbReference type="ARBA" id="ARBA00022692"/>
    </source>
</evidence>
<evidence type="ECO:0000259" key="8">
    <source>
        <dbReference type="Pfam" id="PF13567"/>
    </source>
</evidence>
<dbReference type="InterPro" id="IPR025405">
    <property type="entry name" value="DUF4131"/>
</dbReference>
<feature type="transmembrane region" description="Helical" evidence="6">
    <location>
        <begin position="412"/>
        <end position="438"/>
    </location>
</feature>
<feature type="transmembrane region" description="Helical" evidence="6">
    <location>
        <begin position="284"/>
        <end position="300"/>
    </location>
</feature>
<keyword evidence="4 6" id="KW-1133">Transmembrane helix</keyword>
<evidence type="ECO:0000313" key="10">
    <source>
        <dbReference type="Proteomes" id="UP000184236"/>
    </source>
</evidence>
<feature type="transmembrane region" description="Helical" evidence="6">
    <location>
        <begin position="478"/>
        <end position="498"/>
    </location>
</feature>
<dbReference type="InterPro" id="IPR004477">
    <property type="entry name" value="ComEC_N"/>
</dbReference>
<feature type="transmembrane region" description="Helical" evidence="6">
    <location>
        <begin position="72"/>
        <end position="91"/>
    </location>
</feature>
<evidence type="ECO:0000313" key="9">
    <source>
        <dbReference type="EMBL" id="SHE56602.1"/>
    </source>
</evidence>
<organism evidence="9 10">
    <name type="scientific">Chryseobacterium takakiae</name>
    <dbReference type="NCBI Taxonomy" id="1302685"/>
    <lineage>
        <taxon>Bacteria</taxon>
        <taxon>Pseudomonadati</taxon>
        <taxon>Bacteroidota</taxon>
        <taxon>Flavobacteriia</taxon>
        <taxon>Flavobacteriales</taxon>
        <taxon>Weeksellaceae</taxon>
        <taxon>Chryseobacterium group</taxon>
        <taxon>Chryseobacterium</taxon>
    </lineage>
</organism>
<dbReference type="Proteomes" id="UP000184236">
    <property type="component" value="Unassembled WGS sequence"/>
</dbReference>
<dbReference type="STRING" id="1302685.SAMN05444408_102133"/>